<dbReference type="InterPro" id="IPR008775">
    <property type="entry name" value="Phytyl_CoA_dOase-like"/>
</dbReference>
<dbReference type="PANTHER" id="PTHR20883:SF15">
    <property type="entry name" value="PHYTANOYL-COA DIOXYGENASE DOMAIN-CONTAINING PROTEIN 1"/>
    <property type="match status" value="1"/>
</dbReference>
<keyword evidence="3" id="KW-0560">Oxidoreductase</keyword>
<dbReference type="GO" id="GO:0051213">
    <property type="term" value="F:dioxygenase activity"/>
    <property type="evidence" value="ECO:0007669"/>
    <property type="project" value="UniProtKB-KW"/>
</dbReference>
<gene>
    <name evidence="3" type="ORF">J2Z66_002748</name>
</gene>
<protein>
    <submittedName>
        <fullName evidence="3">Ectoine hydroxylase-related dioxygenase (Phytanoyl-CoA dioxygenase family)</fullName>
    </submittedName>
</protein>
<name>A0ABS4IVW5_9BACL</name>
<dbReference type="Proteomes" id="UP001519287">
    <property type="component" value="Unassembled WGS sequence"/>
</dbReference>
<evidence type="ECO:0000256" key="1">
    <source>
        <dbReference type="ARBA" id="ARBA00022723"/>
    </source>
</evidence>
<evidence type="ECO:0000313" key="4">
    <source>
        <dbReference type="Proteomes" id="UP001519287"/>
    </source>
</evidence>
<evidence type="ECO:0000313" key="3">
    <source>
        <dbReference type="EMBL" id="MBP1991141.1"/>
    </source>
</evidence>
<evidence type="ECO:0000256" key="2">
    <source>
        <dbReference type="ARBA" id="ARBA00023004"/>
    </source>
</evidence>
<proteinExistence type="predicted"/>
<keyword evidence="3" id="KW-0223">Dioxygenase</keyword>
<comment type="caution">
    <text evidence="3">The sequence shown here is derived from an EMBL/GenBank/DDBJ whole genome shotgun (WGS) entry which is preliminary data.</text>
</comment>
<reference evidence="3 4" key="1">
    <citation type="submission" date="2021-03" db="EMBL/GenBank/DDBJ databases">
        <title>Genomic Encyclopedia of Type Strains, Phase IV (KMG-IV): sequencing the most valuable type-strain genomes for metagenomic binning, comparative biology and taxonomic classification.</title>
        <authorList>
            <person name="Goeker M."/>
        </authorList>
    </citation>
    <scope>NUCLEOTIDE SEQUENCE [LARGE SCALE GENOMIC DNA]</scope>
    <source>
        <strain evidence="3 4">DSM 26048</strain>
    </source>
</reference>
<sequence length="268" mass="31457">MIDFLKFRKISDLELEEHSYNMQIRGFTMFQDFIDDQLSDYLREKLMVAIENYKPIGSERSVLDKYLLHDLVAQDVIFAKLLEDPRLQAILSVSLDPYWIMYAFTSSSLPPRGVNYGSRLHVDSPRLIPDYAFNIGVMWALDDFTLENGGTKLLPGSHNSSIVPDNNYFEQNCHQIICKKGTFIVFNARVWHRAGENKTEHWRHSLTMNACRPYMKQRLDWVRLIPEEISNKLNDQARRIIGFDTRLPTKLEEFFVEDDQRLYKPNQG</sequence>
<dbReference type="SUPFAM" id="SSF51197">
    <property type="entry name" value="Clavaminate synthase-like"/>
    <property type="match status" value="1"/>
</dbReference>
<keyword evidence="1" id="KW-0479">Metal-binding</keyword>
<dbReference type="Pfam" id="PF05721">
    <property type="entry name" value="PhyH"/>
    <property type="match status" value="1"/>
</dbReference>
<accession>A0ABS4IVW5</accession>
<dbReference type="PANTHER" id="PTHR20883">
    <property type="entry name" value="PHYTANOYL-COA DIOXYGENASE DOMAIN CONTAINING 1"/>
    <property type="match status" value="1"/>
</dbReference>
<keyword evidence="4" id="KW-1185">Reference proteome</keyword>
<dbReference type="EMBL" id="JAGGLB010000007">
    <property type="protein sequence ID" value="MBP1991141.1"/>
    <property type="molecule type" value="Genomic_DNA"/>
</dbReference>
<organism evidence="3 4">
    <name type="scientific">Paenibacillus eucommiae</name>
    <dbReference type="NCBI Taxonomy" id="1355755"/>
    <lineage>
        <taxon>Bacteria</taxon>
        <taxon>Bacillati</taxon>
        <taxon>Bacillota</taxon>
        <taxon>Bacilli</taxon>
        <taxon>Bacillales</taxon>
        <taxon>Paenibacillaceae</taxon>
        <taxon>Paenibacillus</taxon>
    </lineage>
</organism>
<dbReference type="Gene3D" id="2.60.120.620">
    <property type="entry name" value="q2cbj1_9rhob like domain"/>
    <property type="match status" value="1"/>
</dbReference>
<dbReference type="RefSeq" id="WP_209971890.1">
    <property type="nucleotide sequence ID" value="NZ_JAGGLB010000007.1"/>
</dbReference>
<keyword evidence="2" id="KW-0408">Iron</keyword>